<dbReference type="CDD" id="cd00448">
    <property type="entry name" value="YjgF_YER057c_UK114_family"/>
    <property type="match status" value="1"/>
</dbReference>
<dbReference type="InterPro" id="IPR035959">
    <property type="entry name" value="RutC-like_sf"/>
</dbReference>
<sequence>MKRTAVNPWNWSLNLGYSQAEIIEGAGRQLNCAGQTAVDAEGAPQYIGDMRSQIALAMDNLEAVLKAADMGLANITQLRIYTTDVDEAMKHFDILGMRMGPVNAAPPMTLLGVTRLALPELLFEIEAIAAD</sequence>
<dbReference type="InterPro" id="IPR006175">
    <property type="entry name" value="YjgF/YER057c/UK114"/>
</dbReference>
<evidence type="ECO:0000313" key="2">
    <source>
        <dbReference type="Proteomes" id="UP001156690"/>
    </source>
</evidence>
<evidence type="ECO:0000313" key="1">
    <source>
        <dbReference type="EMBL" id="GLQ75860.1"/>
    </source>
</evidence>
<dbReference type="Pfam" id="PF01042">
    <property type="entry name" value="Ribonuc_L-PSP"/>
    <property type="match status" value="1"/>
</dbReference>
<dbReference type="EMBL" id="BSNX01000075">
    <property type="protein sequence ID" value="GLQ75860.1"/>
    <property type="molecule type" value="Genomic_DNA"/>
</dbReference>
<name>A0AAV5NZH3_9VIBR</name>
<comment type="caution">
    <text evidence="1">The sequence shown here is derived from an EMBL/GenBank/DDBJ whole genome shotgun (WGS) entry which is preliminary data.</text>
</comment>
<dbReference type="SUPFAM" id="SSF55298">
    <property type="entry name" value="YjgF-like"/>
    <property type="match status" value="1"/>
</dbReference>
<gene>
    <name evidence="1" type="ORF">GCM10007932_52230</name>
</gene>
<dbReference type="Proteomes" id="UP001156690">
    <property type="component" value="Unassembled WGS sequence"/>
</dbReference>
<reference evidence="2" key="1">
    <citation type="journal article" date="2019" name="Int. J. Syst. Evol. Microbiol.">
        <title>The Global Catalogue of Microorganisms (GCM) 10K type strain sequencing project: providing services to taxonomists for standard genome sequencing and annotation.</title>
        <authorList>
            <consortium name="The Broad Institute Genomics Platform"/>
            <consortium name="The Broad Institute Genome Sequencing Center for Infectious Disease"/>
            <person name="Wu L."/>
            <person name="Ma J."/>
        </authorList>
    </citation>
    <scope>NUCLEOTIDE SEQUENCE [LARGE SCALE GENOMIC DNA]</scope>
    <source>
        <strain evidence="2">NBRC 15640</strain>
    </source>
</reference>
<dbReference type="PANTHER" id="PTHR43857">
    <property type="entry name" value="BLR7761 PROTEIN"/>
    <property type="match status" value="1"/>
</dbReference>
<dbReference type="RefSeq" id="WP_126607594.1">
    <property type="nucleotide sequence ID" value="NZ_AP025145.1"/>
</dbReference>
<accession>A0AAV5NZH3</accession>
<proteinExistence type="predicted"/>
<dbReference type="AlphaFoldDB" id="A0AAV5NZH3"/>
<dbReference type="PANTHER" id="PTHR43857:SF1">
    <property type="entry name" value="YJGH FAMILY PROTEIN"/>
    <property type="match status" value="1"/>
</dbReference>
<dbReference type="Gene3D" id="3.30.1330.40">
    <property type="entry name" value="RutC-like"/>
    <property type="match status" value="1"/>
</dbReference>
<keyword evidence="2" id="KW-1185">Reference proteome</keyword>
<protein>
    <submittedName>
        <fullName evidence="1">Enamine deaminase RidA</fullName>
    </submittedName>
</protein>
<organism evidence="1 2">
    <name type="scientific">Vibrio penaeicida</name>
    <dbReference type="NCBI Taxonomy" id="104609"/>
    <lineage>
        <taxon>Bacteria</taxon>
        <taxon>Pseudomonadati</taxon>
        <taxon>Pseudomonadota</taxon>
        <taxon>Gammaproteobacteria</taxon>
        <taxon>Vibrionales</taxon>
        <taxon>Vibrionaceae</taxon>
        <taxon>Vibrio</taxon>
    </lineage>
</organism>